<protein>
    <submittedName>
        <fullName evidence="6">DNA-binding transcriptional regulator, LysR family</fullName>
    </submittedName>
</protein>
<dbReference type="OrthoDB" id="63123at2"/>
<evidence type="ECO:0000256" key="2">
    <source>
        <dbReference type="ARBA" id="ARBA00023015"/>
    </source>
</evidence>
<dbReference type="EMBL" id="FONN01000002">
    <property type="protein sequence ID" value="SFE37487.1"/>
    <property type="molecule type" value="Genomic_DNA"/>
</dbReference>
<dbReference type="GO" id="GO:0005829">
    <property type="term" value="C:cytosol"/>
    <property type="evidence" value="ECO:0007669"/>
    <property type="project" value="TreeGrafter"/>
</dbReference>
<evidence type="ECO:0000313" key="6">
    <source>
        <dbReference type="EMBL" id="SFE37487.1"/>
    </source>
</evidence>
<dbReference type="FunFam" id="1.10.10.10:FF:000001">
    <property type="entry name" value="LysR family transcriptional regulator"/>
    <property type="match status" value="1"/>
</dbReference>
<dbReference type="PANTHER" id="PTHR30419">
    <property type="entry name" value="HTH-TYPE TRANSCRIPTIONAL REGULATOR YBHD"/>
    <property type="match status" value="1"/>
</dbReference>
<dbReference type="InterPro" id="IPR000847">
    <property type="entry name" value="LysR_HTH_N"/>
</dbReference>
<sequence length="288" mass="32567">MTNSQLMIFVKIAETGSFTKAGLELNMTQPAVSRAISTLETELGVVLLIRDRRNGVLLTDIGRRLLTMFREILKSYERIEQEISREKGLEIGTIRVGAFPVASAYFLPKIIRAIAAKYPHLEFELHEGTIDEVKEWLHTRVIDVALIIPPDEAFETIPLYKERMYAVMRYDHPLARNEVISVKDISGNPLISCKSGYETPIVELFSRAETELEIKFIIKNVNTLLSMVQEGLGMSILSELAMQSLPPNVIKRGLYPEGYREIRLAVPSLEDSSLAVKLFIQTALELFK</sequence>
<dbReference type="InterPro" id="IPR050950">
    <property type="entry name" value="HTH-type_LysR_regulators"/>
</dbReference>
<name>A0A1I2A145_9BACL</name>
<dbReference type="GO" id="GO:0003700">
    <property type="term" value="F:DNA-binding transcription factor activity"/>
    <property type="evidence" value="ECO:0007669"/>
    <property type="project" value="InterPro"/>
</dbReference>
<dbReference type="InterPro" id="IPR036388">
    <property type="entry name" value="WH-like_DNA-bd_sf"/>
</dbReference>
<evidence type="ECO:0000313" key="7">
    <source>
        <dbReference type="Proteomes" id="UP000183410"/>
    </source>
</evidence>
<reference evidence="7" key="1">
    <citation type="submission" date="2016-10" db="EMBL/GenBank/DDBJ databases">
        <authorList>
            <person name="Varghese N."/>
            <person name="Submissions S."/>
        </authorList>
    </citation>
    <scope>NUCLEOTIDE SEQUENCE [LARGE SCALE GENOMIC DNA]</scope>
    <source>
        <strain evidence="7">CGMCC 1.10223</strain>
    </source>
</reference>
<dbReference type="Gene3D" id="3.40.190.10">
    <property type="entry name" value="Periplasmic binding protein-like II"/>
    <property type="match status" value="2"/>
</dbReference>
<dbReference type="SUPFAM" id="SSF53850">
    <property type="entry name" value="Periplasmic binding protein-like II"/>
    <property type="match status" value="1"/>
</dbReference>
<dbReference type="RefSeq" id="WP_046229992.1">
    <property type="nucleotide sequence ID" value="NZ_FONN01000002.1"/>
</dbReference>
<evidence type="ECO:0000256" key="1">
    <source>
        <dbReference type="ARBA" id="ARBA00009437"/>
    </source>
</evidence>
<accession>A0A1I2A145</accession>
<keyword evidence="3 6" id="KW-0238">DNA-binding</keyword>
<gene>
    <name evidence="6" type="ORF">SAMN04487969_102217</name>
</gene>
<dbReference type="Gene3D" id="1.10.10.10">
    <property type="entry name" value="Winged helix-like DNA-binding domain superfamily/Winged helix DNA-binding domain"/>
    <property type="match status" value="1"/>
</dbReference>
<comment type="similarity">
    <text evidence="1">Belongs to the LysR transcriptional regulatory family.</text>
</comment>
<feature type="domain" description="HTH lysR-type" evidence="5">
    <location>
        <begin position="1"/>
        <end position="59"/>
    </location>
</feature>
<dbReference type="PRINTS" id="PR00039">
    <property type="entry name" value="HTHLYSR"/>
</dbReference>
<dbReference type="SUPFAM" id="SSF46785">
    <property type="entry name" value="Winged helix' DNA-binding domain"/>
    <property type="match status" value="1"/>
</dbReference>
<keyword evidence="4" id="KW-0804">Transcription</keyword>
<evidence type="ECO:0000259" key="5">
    <source>
        <dbReference type="PROSITE" id="PS50931"/>
    </source>
</evidence>
<proteinExistence type="inferred from homology"/>
<dbReference type="GO" id="GO:0003677">
    <property type="term" value="F:DNA binding"/>
    <property type="evidence" value="ECO:0007669"/>
    <property type="project" value="UniProtKB-KW"/>
</dbReference>
<dbReference type="InterPro" id="IPR005119">
    <property type="entry name" value="LysR_subst-bd"/>
</dbReference>
<keyword evidence="7" id="KW-1185">Reference proteome</keyword>
<dbReference type="Proteomes" id="UP000183410">
    <property type="component" value="Unassembled WGS sequence"/>
</dbReference>
<dbReference type="Pfam" id="PF03466">
    <property type="entry name" value="LysR_substrate"/>
    <property type="match status" value="1"/>
</dbReference>
<dbReference type="CDD" id="cd05466">
    <property type="entry name" value="PBP2_LTTR_substrate"/>
    <property type="match status" value="1"/>
</dbReference>
<keyword evidence="2" id="KW-0805">Transcription regulation</keyword>
<evidence type="ECO:0000256" key="4">
    <source>
        <dbReference type="ARBA" id="ARBA00023163"/>
    </source>
</evidence>
<dbReference type="AlphaFoldDB" id="A0A1I2A145"/>
<dbReference type="Pfam" id="PF00126">
    <property type="entry name" value="HTH_1"/>
    <property type="match status" value="1"/>
</dbReference>
<dbReference type="PROSITE" id="PS50931">
    <property type="entry name" value="HTH_LYSR"/>
    <property type="match status" value="1"/>
</dbReference>
<dbReference type="PANTHER" id="PTHR30419:SF24">
    <property type="entry name" value="HTH-TYPE TRANSCRIPTIONAL REGULATOR CZCR"/>
    <property type="match status" value="1"/>
</dbReference>
<organism evidence="6 7">
    <name type="scientific">Paenibacillus algorifonticola</name>
    <dbReference type="NCBI Taxonomy" id="684063"/>
    <lineage>
        <taxon>Bacteria</taxon>
        <taxon>Bacillati</taxon>
        <taxon>Bacillota</taxon>
        <taxon>Bacilli</taxon>
        <taxon>Bacillales</taxon>
        <taxon>Paenibacillaceae</taxon>
        <taxon>Paenibacillus</taxon>
    </lineage>
</organism>
<evidence type="ECO:0000256" key="3">
    <source>
        <dbReference type="ARBA" id="ARBA00023125"/>
    </source>
</evidence>
<dbReference type="InterPro" id="IPR036390">
    <property type="entry name" value="WH_DNA-bd_sf"/>
</dbReference>